<evidence type="ECO:0000256" key="1">
    <source>
        <dbReference type="SAM" id="SignalP"/>
    </source>
</evidence>
<protein>
    <submittedName>
        <fullName evidence="2">Uncharacterized protein</fullName>
    </submittedName>
</protein>
<keyword evidence="1" id="KW-0732">Signal</keyword>
<dbReference type="EMBL" id="FNCS01000005">
    <property type="protein sequence ID" value="SDG64379.1"/>
    <property type="molecule type" value="Genomic_DNA"/>
</dbReference>
<feature type="signal peptide" evidence="1">
    <location>
        <begin position="1"/>
        <end position="26"/>
    </location>
</feature>
<feature type="chain" id="PRO_5011747004" evidence="1">
    <location>
        <begin position="27"/>
        <end position="150"/>
    </location>
</feature>
<dbReference type="RefSeq" id="WP_143009372.1">
    <property type="nucleotide sequence ID" value="NZ_FNCS01000005.1"/>
</dbReference>
<accession>A0A1G7VY62</accession>
<dbReference type="STRING" id="440168.SAMN04487974_10568"/>
<proteinExistence type="predicted"/>
<evidence type="ECO:0000313" key="2">
    <source>
        <dbReference type="EMBL" id="SDG64379.1"/>
    </source>
</evidence>
<dbReference type="OrthoDB" id="71876at2"/>
<organism evidence="2 3">
    <name type="scientific">Pelagibacterium luteolum</name>
    <dbReference type="NCBI Taxonomy" id="440168"/>
    <lineage>
        <taxon>Bacteria</taxon>
        <taxon>Pseudomonadati</taxon>
        <taxon>Pseudomonadota</taxon>
        <taxon>Alphaproteobacteria</taxon>
        <taxon>Hyphomicrobiales</taxon>
        <taxon>Devosiaceae</taxon>
        <taxon>Pelagibacterium</taxon>
    </lineage>
</organism>
<gene>
    <name evidence="2" type="ORF">SAMN04487974_10568</name>
</gene>
<keyword evidence="3" id="KW-1185">Reference proteome</keyword>
<dbReference type="AlphaFoldDB" id="A0A1G7VY62"/>
<dbReference type="Proteomes" id="UP000199495">
    <property type="component" value="Unassembled WGS sequence"/>
</dbReference>
<sequence length="150" mass="16319">MARRVLCTGLAVLTVSTGMIAGPALAQNVHISRLYEQVLENIEYAEAGHVLDTFGVFRLNEGGTVRIEIDVPAEASIQVMGDCDEDCIDLDLTIYDAEGELLGEDRLPDFYPIVDFISGADGRVTIELDMVDCDASYCYTAYSVFIDAAP</sequence>
<evidence type="ECO:0000313" key="3">
    <source>
        <dbReference type="Proteomes" id="UP000199495"/>
    </source>
</evidence>
<reference evidence="2 3" key="1">
    <citation type="submission" date="2016-10" db="EMBL/GenBank/DDBJ databases">
        <authorList>
            <person name="de Groot N.N."/>
        </authorList>
    </citation>
    <scope>NUCLEOTIDE SEQUENCE [LARGE SCALE GENOMIC DNA]</scope>
    <source>
        <strain evidence="2 3">CGMCC 1.10267</strain>
    </source>
</reference>
<name>A0A1G7VY62_9HYPH</name>